<comment type="similarity">
    <text evidence="5 6">Belongs to the PTH family.</text>
</comment>
<protein>
    <recommendedName>
        <fullName evidence="1">peptidyl-tRNA hydrolase</fullName>
        <ecNumber evidence="1">3.1.1.29</ecNumber>
    </recommendedName>
</protein>
<evidence type="ECO:0000313" key="7">
    <source>
        <dbReference type="EMBL" id="KAK9813560.1"/>
    </source>
</evidence>
<evidence type="ECO:0000313" key="8">
    <source>
        <dbReference type="Proteomes" id="UP001465755"/>
    </source>
</evidence>
<dbReference type="GO" id="GO:0004045">
    <property type="term" value="F:peptidyl-tRNA hydrolase activity"/>
    <property type="evidence" value="ECO:0007669"/>
    <property type="project" value="UniProtKB-EC"/>
</dbReference>
<dbReference type="Pfam" id="PF01195">
    <property type="entry name" value="Pept_tRNA_hydro"/>
    <property type="match status" value="1"/>
</dbReference>
<accession>A0AAW1PYT5</accession>
<dbReference type="SUPFAM" id="SSF53178">
    <property type="entry name" value="Peptidyl-tRNA hydrolase-like"/>
    <property type="match status" value="1"/>
</dbReference>
<dbReference type="InterPro" id="IPR001328">
    <property type="entry name" value="Pept_tRNA_hydro"/>
</dbReference>
<dbReference type="EC" id="3.1.1.29" evidence="1"/>
<dbReference type="PANTHER" id="PTHR17224:SF1">
    <property type="entry name" value="PEPTIDYL-TRNA HYDROLASE"/>
    <property type="match status" value="1"/>
</dbReference>
<evidence type="ECO:0000256" key="2">
    <source>
        <dbReference type="ARBA" id="ARBA00022555"/>
    </source>
</evidence>
<dbReference type="EMBL" id="JALJOQ010000004">
    <property type="protein sequence ID" value="KAK9813560.1"/>
    <property type="molecule type" value="Genomic_DNA"/>
</dbReference>
<dbReference type="GO" id="GO:0000049">
    <property type="term" value="F:tRNA binding"/>
    <property type="evidence" value="ECO:0007669"/>
    <property type="project" value="UniProtKB-KW"/>
</dbReference>
<name>A0AAW1PYT5_9CHLO</name>
<evidence type="ECO:0000256" key="6">
    <source>
        <dbReference type="RuleBase" id="RU004320"/>
    </source>
</evidence>
<dbReference type="InterPro" id="IPR018171">
    <property type="entry name" value="Pept_tRNA_hydro_CS"/>
</dbReference>
<evidence type="ECO:0000256" key="4">
    <source>
        <dbReference type="ARBA" id="ARBA00022884"/>
    </source>
</evidence>
<organism evidence="7 8">
    <name type="scientific">Symbiochloris irregularis</name>
    <dbReference type="NCBI Taxonomy" id="706552"/>
    <lineage>
        <taxon>Eukaryota</taxon>
        <taxon>Viridiplantae</taxon>
        <taxon>Chlorophyta</taxon>
        <taxon>core chlorophytes</taxon>
        <taxon>Trebouxiophyceae</taxon>
        <taxon>Trebouxiales</taxon>
        <taxon>Trebouxiaceae</taxon>
        <taxon>Symbiochloris</taxon>
    </lineage>
</organism>
<dbReference type="InterPro" id="IPR036416">
    <property type="entry name" value="Pept_tRNA_hydro_sf"/>
</dbReference>
<dbReference type="Gene3D" id="3.40.50.1470">
    <property type="entry name" value="Peptidyl-tRNA hydrolase"/>
    <property type="match status" value="1"/>
</dbReference>
<dbReference type="NCBIfam" id="TIGR00447">
    <property type="entry name" value="pth"/>
    <property type="match status" value="1"/>
</dbReference>
<dbReference type="CDD" id="cd00462">
    <property type="entry name" value="PTH"/>
    <property type="match status" value="1"/>
</dbReference>
<proteinExistence type="inferred from homology"/>
<dbReference type="FunFam" id="3.40.50.1470:FF:000001">
    <property type="entry name" value="Peptidyl-tRNA hydrolase"/>
    <property type="match status" value="1"/>
</dbReference>
<keyword evidence="4" id="KW-0694">RNA-binding</keyword>
<dbReference type="Proteomes" id="UP001465755">
    <property type="component" value="Unassembled WGS sequence"/>
</dbReference>
<gene>
    <name evidence="7" type="ORF">WJX73_007139</name>
</gene>
<keyword evidence="2" id="KW-0820">tRNA-binding</keyword>
<comment type="caution">
    <text evidence="7">The sequence shown here is derived from an EMBL/GenBank/DDBJ whole genome shotgun (WGS) entry which is preliminary data.</text>
</comment>
<dbReference type="PANTHER" id="PTHR17224">
    <property type="entry name" value="PEPTIDYL-TRNA HYDROLASE"/>
    <property type="match status" value="1"/>
</dbReference>
<evidence type="ECO:0000256" key="3">
    <source>
        <dbReference type="ARBA" id="ARBA00022801"/>
    </source>
</evidence>
<dbReference type="AlphaFoldDB" id="A0AAW1PYT5"/>
<keyword evidence="3" id="KW-0378">Hydrolase</keyword>
<reference evidence="7 8" key="1">
    <citation type="journal article" date="2024" name="Nat. Commun.">
        <title>Phylogenomics reveals the evolutionary origins of lichenization in chlorophyte algae.</title>
        <authorList>
            <person name="Puginier C."/>
            <person name="Libourel C."/>
            <person name="Otte J."/>
            <person name="Skaloud P."/>
            <person name="Haon M."/>
            <person name="Grisel S."/>
            <person name="Petersen M."/>
            <person name="Berrin J.G."/>
            <person name="Delaux P.M."/>
            <person name="Dal Grande F."/>
            <person name="Keller J."/>
        </authorList>
    </citation>
    <scope>NUCLEOTIDE SEQUENCE [LARGE SCALE GENOMIC DNA]</scope>
    <source>
        <strain evidence="7 8">SAG 2036</strain>
    </source>
</reference>
<evidence type="ECO:0000256" key="1">
    <source>
        <dbReference type="ARBA" id="ARBA00013260"/>
    </source>
</evidence>
<evidence type="ECO:0000256" key="5">
    <source>
        <dbReference type="ARBA" id="ARBA00038063"/>
    </source>
</evidence>
<sequence length="237" mass="25997">MPTSAAQRWSRHCIHSHSQPKLVVARWSALVHRQRHIAAAAAKQEPGSDSLWLLVGLGNPGKQYQGTRHNVGFRLVDTLEEQAGVRLDKEQHNALVARALLWNHRVLLAKPTTYMNESGRAVAKLSQYYKVPRERVLVVLDDLDLPVGGVRLRGKGGHGGHNGLRSIVQHFGGQSDFPRLRIGIGRPPGRQEVANYVLQGFGKAEAGNIANAMQQSITTLQAVLELGMEKALSGVRV</sequence>
<keyword evidence="8" id="KW-1185">Reference proteome</keyword>
<dbReference type="HAMAP" id="MF_00083">
    <property type="entry name" value="Pept_tRNA_hydro_bact"/>
    <property type="match status" value="1"/>
</dbReference>
<dbReference type="PROSITE" id="PS01195">
    <property type="entry name" value="PEPT_TRNA_HYDROL_1"/>
    <property type="match status" value="1"/>
</dbReference>
<dbReference type="PROSITE" id="PS01196">
    <property type="entry name" value="PEPT_TRNA_HYDROL_2"/>
    <property type="match status" value="1"/>
</dbReference>